<accession>E0TET3</accession>
<sequence>MEYLSVVPPLLAIFLAVVTRNVYIALLIALGLSETLMLFLAPERSALSALDAIAPAIAEIGDGSLLSVTAPFLGALGGASRTAAVFDSGYNTQVLLFCLLIGILIAFMRESGGVNALAHRLMANGVAGTRRRAEAIVAGTGSAVFIETNVSLLSSGVLGRPLYNAHGLSRERLAYMIDSTSAPISVLILLNGWGAYALGLVGGYGFDDPVEVVLGTIPLNLYPILTLIGVWLTVATGKAIGPMRRTAAIPPGADDNADVTEGGKAIFMWLPLLVMVGGALAFMAWTGNGDIRQGAGATSILWAILLAILTAGTLLIGAGSLKGRIEATAFKGLSEMVPLVSVLLLSIALGESLRALGTGDVIAALAAQTLPGFAVPALLFVAAGLTSFTTGTSWGTYGILVPIAMPLAAALGIPPSLALAAVLGGGVFGDHCSPISDTSVIASVAAGTSLYDHVRTQLPYALIAGALTIMLYLGIGAIA</sequence>
<reference evidence="9" key="1">
    <citation type="submission" date="2010-08" db="EMBL/GenBank/DDBJ databases">
        <title>Genome sequence of Parvularcula bermudensis HTCC2503.</title>
        <authorList>
            <person name="Kang D.-M."/>
            <person name="Oh H.-M."/>
            <person name="Cho J.-C."/>
        </authorList>
    </citation>
    <scope>NUCLEOTIDE SEQUENCE [LARGE SCALE GENOMIC DNA]</scope>
    <source>
        <strain evidence="9">ATCC BAA-594 / HTCC2503 / KCTC 12087</strain>
    </source>
</reference>
<name>E0TET3_PARBH</name>
<dbReference type="STRING" id="314260.PB2503_07197"/>
<evidence type="ECO:0000256" key="1">
    <source>
        <dbReference type="ARBA" id="ARBA00004651"/>
    </source>
</evidence>
<keyword evidence="5 6" id="KW-0472">Membrane</keyword>
<feature type="transmembrane region" description="Helical" evidence="6">
    <location>
        <begin position="458"/>
        <end position="478"/>
    </location>
</feature>
<feature type="transmembrane region" description="Helical" evidence="6">
    <location>
        <begin position="299"/>
        <end position="321"/>
    </location>
</feature>
<dbReference type="eggNOG" id="COG1757">
    <property type="taxonomic scope" value="Bacteria"/>
</dbReference>
<dbReference type="EMBL" id="CP002156">
    <property type="protein sequence ID" value="ADM09505.1"/>
    <property type="molecule type" value="Genomic_DNA"/>
</dbReference>
<keyword evidence="2" id="KW-1003">Cell membrane</keyword>
<evidence type="ECO:0000256" key="5">
    <source>
        <dbReference type="ARBA" id="ARBA00023136"/>
    </source>
</evidence>
<dbReference type="Proteomes" id="UP000001302">
    <property type="component" value="Chromosome"/>
</dbReference>
<feature type="transmembrane region" description="Helical" evidence="6">
    <location>
        <begin position="212"/>
        <end position="235"/>
    </location>
</feature>
<evidence type="ECO:0000256" key="6">
    <source>
        <dbReference type="SAM" id="Phobius"/>
    </source>
</evidence>
<dbReference type="RefSeq" id="WP_013300479.1">
    <property type="nucleotide sequence ID" value="NC_014414.1"/>
</dbReference>
<feature type="domain" description="Na+/H+ antiporter NhaC-like C-terminal" evidence="7">
    <location>
        <begin position="211"/>
        <end position="475"/>
    </location>
</feature>
<dbReference type="KEGG" id="pbr:PB2503_07197"/>
<protein>
    <submittedName>
        <fullName evidence="8">Na+/H+ antiporter NhaC</fullName>
    </submittedName>
</protein>
<feature type="transmembrane region" description="Helical" evidence="6">
    <location>
        <begin position="12"/>
        <end position="40"/>
    </location>
</feature>
<gene>
    <name evidence="8" type="ordered locus">PB2503_07197</name>
</gene>
<dbReference type="PANTHER" id="PTHR43478">
    <property type="entry name" value="NA+/H+ ANTIPORTER-RELATED"/>
    <property type="match status" value="1"/>
</dbReference>
<evidence type="ECO:0000256" key="2">
    <source>
        <dbReference type="ARBA" id="ARBA00022475"/>
    </source>
</evidence>
<feature type="transmembrane region" description="Helical" evidence="6">
    <location>
        <begin position="333"/>
        <end position="349"/>
    </location>
</feature>
<dbReference type="AlphaFoldDB" id="E0TET3"/>
<feature type="transmembrane region" description="Helical" evidence="6">
    <location>
        <begin position="361"/>
        <end position="382"/>
    </location>
</feature>
<evidence type="ECO:0000259" key="7">
    <source>
        <dbReference type="Pfam" id="PF03553"/>
    </source>
</evidence>
<keyword evidence="4 6" id="KW-1133">Transmembrane helix</keyword>
<evidence type="ECO:0000256" key="4">
    <source>
        <dbReference type="ARBA" id="ARBA00022989"/>
    </source>
</evidence>
<feature type="transmembrane region" description="Helical" evidence="6">
    <location>
        <begin position="266"/>
        <end position="287"/>
    </location>
</feature>
<evidence type="ECO:0000256" key="3">
    <source>
        <dbReference type="ARBA" id="ARBA00022692"/>
    </source>
</evidence>
<organism evidence="8 9">
    <name type="scientific">Parvularcula bermudensis (strain ATCC BAA-594 / HTCC2503 / KCTC 12087)</name>
    <dbReference type="NCBI Taxonomy" id="314260"/>
    <lineage>
        <taxon>Bacteria</taxon>
        <taxon>Pseudomonadati</taxon>
        <taxon>Pseudomonadota</taxon>
        <taxon>Alphaproteobacteria</taxon>
        <taxon>Parvularculales</taxon>
        <taxon>Parvularculaceae</taxon>
        <taxon>Parvularcula</taxon>
    </lineage>
</organism>
<dbReference type="HOGENOM" id="CLU_018751_2_0_5"/>
<dbReference type="GO" id="GO:0005886">
    <property type="term" value="C:plasma membrane"/>
    <property type="evidence" value="ECO:0007669"/>
    <property type="project" value="UniProtKB-SubCell"/>
</dbReference>
<dbReference type="InterPro" id="IPR018461">
    <property type="entry name" value="Na/H_Antiport_NhaC-like_C"/>
</dbReference>
<feature type="transmembrane region" description="Helical" evidence="6">
    <location>
        <begin position="182"/>
        <end position="206"/>
    </location>
</feature>
<keyword evidence="9" id="KW-1185">Reference proteome</keyword>
<dbReference type="PANTHER" id="PTHR43478:SF1">
    <property type="entry name" value="NA+_H+ ANTIPORTER NHAC-LIKE C-TERMINAL DOMAIN-CONTAINING PROTEIN"/>
    <property type="match status" value="1"/>
</dbReference>
<evidence type="ECO:0000313" key="8">
    <source>
        <dbReference type="EMBL" id="ADM09505.1"/>
    </source>
</evidence>
<feature type="transmembrane region" description="Helical" evidence="6">
    <location>
        <begin position="88"/>
        <end position="107"/>
    </location>
</feature>
<keyword evidence="3 6" id="KW-0812">Transmembrane</keyword>
<proteinExistence type="predicted"/>
<reference evidence="8 9" key="2">
    <citation type="journal article" date="2011" name="J. Bacteriol.">
        <title>Complete genome sequence of strain HTCC2503T of Parvularcula bermudensis, the type species of the order "Parvularculales" in the class Alphaproteobacteria.</title>
        <authorList>
            <person name="Oh H.M."/>
            <person name="Kang I."/>
            <person name="Vergin K.L."/>
            <person name="Kang D."/>
            <person name="Rhee K.H."/>
            <person name="Giovannoni S.J."/>
            <person name="Cho J.C."/>
        </authorList>
    </citation>
    <scope>NUCLEOTIDE SEQUENCE [LARGE SCALE GENOMIC DNA]</scope>
    <source>
        <strain evidence="9">ATCC BAA-594 / HTCC2503 / KCTC 12087</strain>
    </source>
</reference>
<evidence type="ECO:0000313" key="9">
    <source>
        <dbReference type="Proteomes" id="UP000001302"/>
    </source>
</evidence>
<comment type="subcellular location">
    <subcellularLocation>
        <location evidence="1">Cell membrane</location>
        <topology evidence="1">Multi-pass membrane protein</topology>
    </subcellularLocation>
</comment>
<dbReference type="OrthoDB" id="9762978at2"/>
<dbReference type="Pfam" id="PF03553">
    <property type="entry name" value="Na_H_antiporter"/>
    <property type="match status" value="1"/>
</dbReference>